<keyword evidence="2" id="KW-0238">DNA-binding</keyword>
<dbReference type="EMBL" id="MWPX01000011">
    <property type="protein sequence ID" value="OUM48709.1"/>
    <property type="molecule type" value="Genomic_DNA"/>
</dbReference>
<dbReference type="InterPro" id="IPR045981">
    <property type="entry name" value="DUF5937"/>
</dbReference>
<dbReference type="SMART" id="SM00418">
    <property type="entry name" value="HTH_ARSR"/>
    <property type="match status" value="1"/>
</dbReference>
<evidence type="ECO:0000256" key="1">
    <source>
        <dbReference type="ARBA" id="ARBA00023015"/>
    </source>
</evidence>
<organism evidence="4 5">
    <name type="scientific">Bacillus pseudomycoides</name>
    <dbReference type="NCBI Taxonomy" id="64104"/>
    <lineage>
        <taxon>Bacteria</taxon>
        <taxon>Bacillati</taxon>
        <taxon>Bacillota</taxon>
        <taxon>Bacilli</taxon>
        <taxon>Bacillales</taxon>
        <taxon>Bacillaceae</taxon>
        <taxon>Bacillus</taxon>
        <taxon>Bacillus cereus group</taxon>
    </lineage>
</organism>
<dbReference type="CDD" id="cd00090">
    <property type="entry name" value="HTH_ARSR"/>
    <property type="match status" value="1"/>
</dbReference>
<dbReference type="PRINTS" id="PR00778">
    <property type="entry name" value="HTHARSR"/>
</dbReference>
<gene>
    <name evidence="4" type="ORF">BW425_12245</name>
</gene>
<dbReference type="Gene3D" id="1.10.10.10">
    <property type="entry name" value="Winged helix-like DNA-binding domain superfamily/Winged helix DNA-binding domain"/>
    <property type="match status" value="1"/>
</dbReference>
<evidence type="ECO:0000256" key="2">
    <source>
        <dbReference type="ARBA" id="ARBA00023125"/>
    </source>
</evidence>
<dbReference type="SUPFAM" id="SSF46785">
    <property type="entry name" value="Winged helix' DNA-binding domain"/>
    <property type="match status" value="1"/>
</dbReference>
<dbReference type="Pfam" id="PF19361">
    <property type="entry name" value="DUF5937"/>
    <property type="match status" value="1"/>
</dbReference>
<dbReference type="RefSeq" id="WP_016114193.1">
    <property type="nucleotide sequence ID" value="NZ_CP189809.1"/>
</dbReference>
<evidence type="ECO:0000313" key="4">
    <source>
        <dbReference type="EMBL" id="OUM48709.1"/>
    </source>
</evidence>
<dbReference type="GO" id="GO:0003700">
    <property type="term" value="F:DNA-binding transcription factor activity"/>
    <property type="evidence" value="ECO:0007669"/>
    <property type="project" value="InterPro"/>
</dbReference>
<reference evidence="4 5" key="1">
    <citation type="submission" date="2017-02" db="EMBL/GenBank/DDBJ databases">
        <title>Bacillus pseudomycoides isolate FSL K6-0042.</title>
        <authorList>
            <person name="Kovac J."/>
        </authorList>
    </citation>
    <scope>NUCLEOTIDE SEQUENCE [LARGE SCALE GENOMIC DNA]</scope>
    <source>
        <strain evidence="4 5">FSL K6-0042</strain>
    </source>
</reference>
<dbReference type="InterPro" id="IPR051081">
    <property type="entry name" value="HTH_MetalResp_TranReg"/>
</dbReference>
<accession>A0A1Y3ME79</accession>
<comment type="caution">
    <text evidence="4">The sequence shown here is derived from an EMBL/GenBank/DDBJ whole genome shotgun (WGS) entry which is preliminary data.</text>
</comment>
<keyword evidence="3" id="KW-0804">Transcription</keyword>
<evidence type="ECO:0000313" key="5">
    <source>
        <dbReference type="Proteomes" id="UP000195321"/>
    </source>
</evidence>
<dbReference type="Proteomes" id="UP000195321">
    <property type="component" value="Unassembled WGS sequence"/>
</dbReference>
<dbReference type="NCBIfam" id="NF033788">
    <property type="entry name" value="HTH_metalloreg"/>
    <property type="match status" value="1"/>
</dbReference>
<keyword evidence="1" id="KW-0805">Transcription regulation</keyword>
<sequence length="323" mass="38735">MLRVTSWFERHVKVVYSPFREMLLSLHVLSNPTHHVKRLEWAENVLNQMDQEEKEILYEINEKSDGWLHFIDWCSEFQAEVYVEEGIEKLRATDTKRFQEMFPDLEKGMVCNFLLTYHQRYFARELFRIEPWLEQSVYDVKEIIKRNPLALSKSLHPRFLIDDKEITFLKARTWQYRYEDLLAITLYPSTFVAPHLLIDNLISTHIKVYYEVEIASSYTDEVPKDLLRILQAISDETRLKMLRDLSFQSFCTQQLTERYSLTKSTVSNHLKMLESTGLIQKERKGYYVFYKTNRERLEQIRVDLDQFMDCPIVQKLEEGRTCG</sequence>
<dbReference type="InterPro" id="IPR011991">
    <property type="entry name" value="ArsR-like_HTH"/>
</dbReference>
<dbReference type="InterPro" id="IPR036388">
    <property type="entry name" value="WH-like_DNA-bd_sf"/>
</dbReference>
<protein>
    <submittedName>
        <fullName evidence="4">Transcriptional regulator</fullName>
    </submittedName>
</protein>
<dbReference type="AlphaFoldDB" id="A0A1Y3ME79"/>
<dbReference type="Pfam" id="PF01022">
    <property type="entry name" value="HTH_5"/>
    <property type="match status" value="1"/>
</dbReference>
<dbReference type="InterPro" id="IPR001845">
    <property type="entry name" value="HTH_ArsR_DNA-bd_dom"/>
</dbReference>
<proteinExistence type="predicted"/>
<evidence type="ECO:0000256" key="3">
    <source>
        <dbReference type="ARBA" id="ARBA00023163"/>
    </source>
</evidence>
<dbReference type="PANTHER" id="PTHR33154">
    <property type="entry name" value="TRANSCRIPTIONAL REGULATOR, ARSR FAMILY"/>
    <property type="match status" value="1"/>
</dbReference>
<dbReference type="PROSITE" id="PS50987">
    <property type="entry name" value="HTH_ARSR_2"/>
    <property type="match status" value="1"/>
</dbReference>
<dbReference type="InterPro" id="IPR036390">
    <property type="entry name" value="WH_DNA-bd_sf"/>
</dbReference>
<dbReference type="GO" id="GO:0003677">
    <property type="term" value="F:DNA binding"/>
    <property type="evidence" value="ECO:0007669"/>
    <property type="project" value="UniProtKB-KW"/>
</dbReference>
<name>A0A1Y3ME79_9BACI</name>
<dbReference type="PANTHER" id="PTHR33154:SF33">
    <property type="entry name" value="TRANSCRIPTIONAL REPRESSOR SDPR"/>
    <property type="match status" value="1"/>
</dbReference>